<feature type="domain" description="Capsule synthesis protein CapA" evidence="2">
    <location>
        <begin position="42"/>
        <end position="324"/>
    </location>
</feature>
<dbReference type="Proteomes" id="UP001317870">
    <property type="component" value="Chromosome"/>
</dbReference>
<protein>
    <submittedName>
        <fullName evidence="3">Polyglutamine synthesis accessory protein</fullName>
    </submittedName>
</protein>
<dbReference type="InterPro" id="IPR029052">
    <property type="entry name" value="Metallo-depent_PP-like"/>
</dbReference>
<gene>
    <name evidence="3" type="ORF">IFM12276_27860</name>
</gene>
<dbReference type="SUPFAM" id="SSF56300">
    <property type="entry name" value="Metallo-dependent phosphatases"/>
    <property type="match status" value="1"/>
</dbReference>
<dbReference type="InterPro" id="IPR019079">
    <property type="entry name" value="Capsule_synth_CapA"/>
</dbReference>
<evidence type="ECO:0000313" key="3">
    <source>
        <dbReference type="EMBL" id="BDT99757.1"/>
    </source>
</evidence>
<keyword evidence="4" id="KW-1185">Reference proteome</keyword>
<dbReference type="PANTHER" id="PTHR33393:SF11">
    <property type="entry name" value="POLYGLUTAMINE SYNTHESIS ACCESSORY PROTEIN RV0574C-RELATED"/>
    <property type="match status" value="1"/>
</dbReference>
<evidence type="ECO:0000256" key="1">
    <source>
        <dbReference type="ARBA" id="ARBA00005662"/>
    </source>
</evidence>
<accession>A0ABM8CXM2</accession>
<dbReference type="EMBL" id="AP026978">
    <property type="protein sequence ID" value="BDT99757.1"/>
    <property type="molecule type" value="Genomic_DNA"/>
</dbReference>
<dbReference type="Pfam" id="PF09587">
    <property type="entry name" value="PGA_cap"/>
    <property type="match status" value="1"/>
</dbReference>
<dbReference type="CDD" id="cd07381">
    <property type="entry name" value="MPP_CapA"/>
    <property type="match status" value="1"/>
</dbReference>
<dbReference type="SMART" id="SM00854">
    <property type="entry name" value="PGA_cap"/>
    <property type="match status" value="1"/>
</dbReference>
<proteinExistence type="inferred from homology"/>
<dbReference type="InterPro" id="IPR052169">
    <property type="entry name" value="CW_Biosynth-Accessory"/>
</dbReference>
<evidence type="ECO:0000259" key="2">
    <source>
        <dbReference type="SMART" id="SM00854"/>
    </source>
</evidence>
<name>A0ABM8CXM2_9NOCA</name>
<sequence length="406" mass="44060">MSGTGPRVLADRPTVRPRPAVELDEQRVPIGPAMADNGGMPTVLLGGDVMLGRGVDQILPHPGDPRLRERYVNDARTYVELAERTYGEFTHPVGYRHLWGDVLPILAQIAPEVRLLNLETSITAGGVFAPAKGIHYRMHPDNVPALTAIAPVVCALANNHVLDFGIAGLADTLAALDAAHIDRAGAGSDLAAARAPATVELADGRRVVIVSVAAGSSGVPESWSARRKRPGLWRVGYSPDAAAAEDVAAEVAAHKRDNDIGIVSVHWGPNWGYEVARTETRFAHRLIEAGVDVVHGHSAHHPRPIEIYRGKPILYGCGDVIDDYEGIRGHERYHADLHPLYLVSLEPGSAEVRLIPLRVRHMRLEWAPRSESRWLCEKIQDISRGFGTLVAPRPGDLPVVFSAARR</sequence>
<reference evidence="3 4" key="1">
    <citation type="submission" date="2022-11" db="EMBL/GenBank/DDBJ databases">
        <title>Genome Sequencing of Nocardia sp. ON39_IFM12276 and assembly.</title>
        <authorList>
            <person name="Shimojima M."/>
            <person name="Toyokawa M."/>
            <person name="Uesaka K."/>
        </authorList>
    </citation>
    <scope>NUCLEOTIDE SEQUENCE [LARGE SCALE GENOMIC DNA]</scope>
    <source>
        <strain evidence="3 4">IFM 12276</strain>
    </source>
</reference>
<dbReference type="PANTHER" id="PTHR33393">
    <property type="entry name" value="POLYGLUTAMINE SYNTHESIS ACCESSORY PROTEIN RV0574C-RELATED"/>
    <property type="match status" value="1"/>
</dbReference>
<organism evidence="3 4">
    <name type="scientific">Nocardia sputorum</name>
    <dbReference type="NCBI Taxonomy" id="2984338"/>
    <lineage>
        <taxon>Bacteria</taxon>
        <taxon>Bacillati</taxon>
        <taxon>Actinomycetota</taxon>
        <taxon>Actinomycetes</taxon>
        <taxon>Mycobacteriales</taxon>
        <taxon>Nocardiaceae</taxon>
        <taxon>Nocardia</taxon>
    </lineage>
</organism>
<comment type="similarity">
    <text evidence="1">Belongs to the CapA family.</text>
</comment>
<dbReference type="Gene3D" id="3.60.21.10">
    <property type="match status" value="1"/>
</dbReference>
<evidence type="ECO:0000313" key="4">
    <source>
        <dbReference type="Proteomes" id="UP001317870"/>
    </source>
</evidence>